<dbReference type="SUPFAM" id="SSF46689">
    <property type="entry name" value="Homeodomain-like"/>
    <property type="match status" value="1"/>
</dbReference>
<dbReference type="AlphaFoldDB" id="A0A1G6VHE8"/>
<dbReference type="SMART" id="SM00342">
    <property type="entry name" value="HTH_ARAC"/>
    <property type="match status" value="1"/>
</dbReference>
<organism evidence="5 6">
    <name type="scientific">Dyadobacter soli</name>
    <dbReference type="NCBI Taxonomy" id="659014"/>
    <lineage>
        <taxon>Bacteria</taxon>
        <taxon>Pseudomonadati</taxon>
        <taxon>Bacteroidota</taxon>
        <taxon>Cytophagia</taxon>
        <taxon>Cytophagales</taxon>
        <taxon>Spirosomataceae</taxon>
        <taxon>Dyadobacter</taxon>
    </lineage>
</organism>
<dbReference type="GO" id="GO:0003700">
    <property type="term" value="F:DNA-binding transcription factor activity"/>
    <property type="evidence" value="ECO:0007669"/>
    <property type="project" value="InterPro"/>
</dbReference>
<keyword evidence="6" id="KW-1185">Reference proteome</keyword>
<dbReference type="InterPro" id="IPR009057">
    <property type="entry name" value="Homeodomain-like_sf"/>
</dbReference>
<dbReference type="OrthoDB" id="931734at2"/>
<dbReference type="PANTHER" id="PTHR43280">
    <property type="entry name" value="ARAC-FAMILY TRANSCRIPTIONAL REGULATOR"/>
    <property type="match status" value="1"/>
</dbReference>
<sequence>MELVFEKDIKDSFRVSHFTQNERNPRIPVHPSYQRLAYHRILFVQEGSGVIEIDDVRFDLTGKTLFLLSKGQLCRLPEECILTGYELNFGDCFWEKAPDSASNCKAVLFNNAAENQMLPVSDASFAELTFLFESLQKEFETKDYVNKIDALAAYLKIIMIKIANINAEAGAGFDNHEKQLYRGFIELVSRKYREMHEVAEYARELNIPARRLSDICKRCAGKGAKEIINGQLVAEAKRSLQFSSQPVKEIAYHLHFSTPEQFSHFFKKNAMMSPQDYRTRFVNFGR</sequence>
<dbReference type="InterPro" id="IPR018060">
    <property type="entry name" value="HTH_AraC"/>
</dbReference>
<dbReference type="PANTHER" id="PTHR43280:SF32">
    <property type="entry name" value="TRANSCRIPTIONAL REGULATORY PROTEIN"/>
    <property type="match status" value="1"/>
</dbReference>
<keyword evidence="2 5" id="KW-0238">DNA-binding</keyword>
<feature type="domain" description="HTH araC/xylS-type" evidence="4">
    <location>
        <begin position="182"/>
        <end position="280"/>
    </location>
</feature>
<name>A0A1G6VHE8_9BACT</name>
<dbReference type="Pfam" id="PF12833">
    <property type="entry name" value="HTH_18"/>
    <property type="match status" value="1"/>
</dbReference>
<dbReference type="Gene3D" id="1.10.10.60">
    <property type="entry name" value="Homeodomain-like"/>
    <property type="match status" value="1"/>
</dbReference>
<evidence type="ECO:0000256" key="3">
    <source>
        <dbReference type="ARBA" id="ARBA00023163"/>
    </source>
</evidence>
<keyword evidence="1" id="KW-0805">Transcription regulation</keyword>
<evidence type="ECO:0000313" key="6">
    <source>
        <dbReference type="Proteomes" id="UP000198748"/>
    </source>
</evidence>
<dbReference type="PROSITE" id="PS01124">
    <property type="entry name" value="HTH_ARAC_FAMILY_2"/>
    <property type="match status" value="1"/>
</dbReference>
<protein>
    <submittedName>
        <fullName evidence="5">AraC-type DNA-binding protein</fullName>
    </submittedName>
</protein>
<dbReference type="Proteomes" id="UP000198748">
    <property type="component" value="Unassembled WGS sequence"/>
</dbReference>
<dbReference type="RefSeq" id="WP_090145901.1">
    <property type="nucleotide sequence ID" value="NZ_FNAN01000001.1"/>
</dbReference>
<accession>A0A1G6VHE8</accession>
<gene>
    <name evidence="5" type="ORF">SAMN04487996_101246</name>
</gene>
<dbReference type="GO" id="GO:0043565">
    <property type="term" value="F:sequence-specific DNA binding"/>
    <property type="evidence" value="ECO:0007669"/>
    <property type="project" value="InterPro"/>
</dbReference>
<reference evidence="6" key="1">
    <citation type="submission" date="2016-10" db="EMBL/GenBank/DDBJ databases">
        <authorList>
            <person name="Varghese N."/>
            <person name="Submissions S."/>
        </authorList>
    </citation>
    <scope>NUCLEOTIDE SEQUENCE [LARGE SCALE GENOMIC DNA]</scope>
    <source>
        <strain evidence="6">DSM 25329</strain>
    </source>
</reference>
<evidence type="ECO:0000313" key="5">
    <source>
        <dbReference type="EMBL" id="SDD53052.1"/>
    </source>
</evidence>
<evidence type="ECO:0000259" key="4">
    <source>
        <dbReference type="PROSITE" id="PS01124"/>
    </source>
</evidence>
<proteinExistence type="predicted"/>
<dbReference type="STRING" id="659014.SAMN04487996_101246"/>
<keyword evidence="3" id="KW-0804">Transcription</keyword>
<evidence type="ECO:0000256" key="1">
    <source>
        <dbReference type="ARBA" id="ARBA00023015"/>
    </source>
</evidence>
<evidence type="ECO:0000256" key="2">
    <source>
        <dbReference type="ARBA" id="ARBA00023125"/>
    </source>
</evidence>
<dbReference type="EMBL" id="FNAN01000001">
    <property type="protein sequence ID" value="SDD53052.1"/>
    <property type="molecule type" value="Genomic_DNA"/>
</dbReference>